<reference evidence="2 4" key="1">
    <citation type="journal article" date="2008" name="Science">
        <title>The Physcomitrella genome reveals evolutionary insights into the conquest of land by plants.</title>
        <authorList>
            <person name="Rensing S."/>
            <person name="Lang D."/>
            <person name="Zimmer A."/>
            <person name="Terry A."/>
            <person name="Salamov A."/>
            <person name="Shapiro H."/>
            <person name="Nishiyama T."/>
            <person name="Perroud P.-F."/>
            <person name="Lindquist E."/>
            <person name="Kamisugi Y."/>
            <person name="Tanahashi T."/>
            <person name="Sakakibara K."/>
            <person name="Fujita T."/>
            <person name="Oishi K."/>
            <person name="Shin-I T."/>
            <person name="Kuroki Y."/>
            <person name="Toyoda A."/>
            <person name="Suzuki Y."/>
            <person name="Hashimoto A."/>
            <person name="Yamaguchi K."/>
            <person name="Sugano A."/>
            <person name="Kohara Y."/>
            <person name="Fujiyama A."/>
            <person name="Anterola A."/>
            <person name="Aoki S."/>
            <person name="Ashton N."/>
            <person name="Barbazuk W.B."/>
            <person name="Barker E."/>
            <person name="Bennetzen J."/>
            <person name="Bezanilla M."/>
            <person name="Blankenship R."/>
            <person name="Cho S.H."/>
            <person name="Dutcher S."/>
            <person name="Estelle M."/>
            <person name="Fawcett J.A."/>
            <person name="Gundlach H."/>
            <person name="Hanada K."/>
            <person name="Heyl A."/>
            <person name="Hicks K.A."/>
            <person name="Hugh J."/>
            <person name="Lohr M."/>
            <person name="Mayer K."/>
            <person name="Melkozernov A."/>
            <person name="Murata T."/>
            <person name="Nelson D."/>
            <person name="Pils B."/>
            <person name="Prigge M."/>
            <person name="Reiss B."/>
            <person name="Renner T."/>
            <person name="Rombauts S."/>
            <person name="Rushton P."/>
            <person name="Sanderfoot A."/>
            <person name="Schween G."/>
            <person name="Shiu S.-H."/>
            <person name="Stueber K."/>
            <person name="Theodoulou F.L."/>
            <person name="Tu H."/>
            <person name="Van de Peer Y."/>
            <person name="Verrier P.J."/>
            <person name="Waters E."/>
            <person name="Wood A."/>
            <person name="Yang L."/>
            <person name="Cove D."/>
            <person name="Cuming A."/>
            <person name="Hasebe M."/>
            <person name="Lucas S."/>
            <person name="Mishler D.B."/>
            <person name="Reski R."/>
            <person name="Grigoriev I."/>
            <person name="Quatrano R.S."/>
            <person name="Boore J.L."/>
        </authorList>
    </citation>
    <scope>NUCLEOTIDE SEQUENCE [LARGE SCALE GENOMIC DNA]</scope>
    <source>
        <strain evidence="3 4">cv. Gransden 2004</strain>
    </source>
</reference>
<dbReference type="Proteomes" id="UP000006727">
    <property type="component" value="Chromosome 26"/>
</dbReference>
<feature type="compositionally biased region" description="Low complexity" evidence="1">
    <location>
        <begin position="59"/>
        <end position="70"/>
    </location>
</feature>
<feature type="region of interest" description="Disordered" evidence="1">
    <location>
        <begin position="59"/>
        <end position="98"/>
    </location>
</feature>
<proteinExistence type="predicted"/>
<evidence type="ECO:0000313" key="2">
    <source>
        <dbReference type="EMBL" id="PNR26608.1"/>
    </source>
</evidence>
<sequence length="98" mass="10939">MGIAPRWGALYGKAIGIDGSRLRGQGHIIHVLFPREGCLGAHSTSSSTRFKTYTLVPLPLLHHQQQGPSHTPQRPSKSKSRKSKEKGRDEREDHYNVT</sequence>
<feature type="compositionally biased region" description="Basic residues" evidence="1">
    <location>
        <begin position="76"/>
        <end position="85"/>
    </location>
</feature>
<feature type="compositionally biased region" description="Basic and acidic residues" evidence="1">
    <location>
        <begin position="86"/>
        <end position="98"/>
    </location>
</feature>
<dbReference type="InParanoid" id="A0A2K1IBF8"/>
<dbReference type="AlphaFoldDB" id="A0A2K1IBF8"/>
<protein>
    <submittedName>
        <fullName evidence="2 3">Uncharacterized protein</fullName>
    </submittedName>
</protein>
<evidence type="ECO:0000313" key="4">
    <source>
        <dbReference type="Proteomes" id="UP000006727"/>
    </source>
</evidence>
<dbReference type="Gramene" id="Pp3c26_1400V3.2">
    <property type="protein sequence ID" value="PAC:32918265.CDS.1"/>
    <property type="gene ID" value="Pp3c26_1400"/>
</dbReference>
<dbReference type="EnsemblPlants" id="Pp3c26_1400V3.1">
    <property type="protein sequence ID" value="PAC:32918264.CDS.1"/>
    <property type="gene ID" value="Pp3c26_1400"/>
</dbReference>
<reference evidence="3" key="3">
    <citation type="submission" date="2020-12" db="UniProtKB">
        <authorList>
            <consortium name="EnsemblPlants"/>
        </authorList>
    </citation>
    <scope>IDENTIFICATION</scope>
</reference>
<dbReference type="EnsemblPlants" id="Pp3c26_1400V3.2">
    <property type="protein sequence ID" value="PAC:32918265.CDS.1"/>
    <property type="gene ID" value="Pp3c26_1400"/>
</dbReference>
<dbReference type="PaxDb" id="3218-PP1S149_168V6.1"/>
<name>A0A2K1IBF8_PHYPA</name>
<dbReference type="EMBL" id="ABEU02000026">
    <property type="protein sequence ID" value="PNR26608.1"/>
    <property type="molecule type" value="Genomic_DNA"/>
</dbReference>
<evidence type="ECO:0000313" key="3">
    <source>
        <dbReference type="EnsemblPlants" id="PAC:32918264.CDS.1"/>
    </source>
</evidence>
<dbReference type="Gramene" id="Pp3c26_1400V3.1">
    <property type="protein sequence ID" value="PAC:32918264.CDS.1"/>
    <property type="gene ID" value="Pp3c26_1400"/>
</dbReference>
<organism evidence="2">
    <name type="scientific">Physcomitrium patens</name>
    <name type="common">Spreading-leaved earth moss</name>
    <name type="synonym">Physcomitrella patens</name>
    <dbReference type="NCBI Taxonomy" id="3218"/>
    <lineage>
        <taxon>Eukaryota</taxon>
        <taxon>Viridiplantae</taxon>
        <taxon>Streptophyta</taxon>
        <taxon>Embryophyta</taxon>
        <taxon>Bryophyta</taxon>
        <taxon>Bryophytina</taxon>
        <taxon>Bryopsida</taxon>
        <taxon>Funariidae</taxon>
        <taxon>Funariales</taxon>
        <taxon>Funariaceae</taxon>
        <taxon>Physcomitrium</taxon>
    </lineage>
</organism>
<evidence type="ECO:0000256" key="1">
    <source>
        <dbReference type="SAM" id="MobiDB-lite"/>
    </source>
</evidence>
<keyword evidence="4" id="KW-1185">Reference proteome</keyword>
<accession>A0A2K1IBF8</accession>
<gene>
    <name evidence="2" type="ORF">PHYPA_030089</name>
</gene>
<reference evidence="2 4" key="2">
    <citation type="journal article" date="2018" name="Plant J.">
        <title>The Physcomitrella patens chromosome-scale assembly reveals moss genome structure and evolution.</title>
        <authorList>
            <person name="Lang D."/>
            <person name="Ullrich K.K."/>
            <person name="Murat F."/>
            <person name="Fuchs J."/>
            <person name="Jenkins J."/>
            <person name="Haas F.B."/>
            <person name="Piednoel M."/>
            <person name="Gundlach H."/>
            <person name="Van Bel M."/>
            <person name="Meyberg R."/>
            <person name="Vives C."/>
            <person name="Morata J."/>
            <person name="Symeonidi A."/>
            <person name="Hiss M."/>
            <person name="Muchero W."/>
            <person name="Kamisugi Y."/>
            <person name="Saleh O."/>
            <person name="Blanc G."/>
            <person name="Decker E.L."/>
            <person name="van Gessel N."/>
            <person name="Grimwood J."/>
            <person name="Hayes R.D."/>
            <person name="Graham S.W."/>
            <person name="Gunter L.E."/>
            <person name="McDaniel S.F."/>
            <person name="Hoernstein S.N.W."/>
            <person name="Larsson A."/>
            <person name="Li F.W."/>
            <person name="Perroud P.F."/>
            <person name="Phillips J."/>
            <person name="Ranjan P."/>
            <person name="Rokshar D.S."/>
            <person name="Rothfels C.J."/>
            <person name="Schneider L."/>
            <person name="Shu S."/>
            <person name="Stevenson D.W."/>
            <person name="Thummler F."/>
            <person name="Tillich M."/>
            <person name="Villarreal Aguilar J.C."/>
            <person name="Widiez T."/>
            <person name="Wong G.K."/>
            <person name="Wymore A."/>
            <person name="Zhang Y."/>
            <person name="Zimmer A.D."/>
            <person name="Quatrano R.S."/>
            <person name="Mayer K.F.X."/>
            <person name="Goodstein D."/>
            <person name="Casacuberta J.M."/>
            <person name="Vandepoele K."/>
            <person name="Reski R."/>
            <person name="Cuming A.C."/>
            <person name="Tuskan G.A."/>
            <person name="Maumus F."/>
            <person name="Salse J."/>
            <person name="Schmutz J."/>
            <person name="Rensing S.A."/>
        </authorList>
    </citation>
    <scope>NUCLEOTIDE SEQUENCE [LARGE SCALE GENOMIC DNA]</scope>
    <source>
        <strain evidence="3 4">cv. Gransden 2004</strain>
    </source>
</reference>